<comment type="pathway">
    <text evidence="2">Amino-acid biosynthesis; L-methionine biosynthesis via de novo pathway; L-methionine from L-homocysteine (MetE route): step 1/1.</text>
</comment>
<dbReference type="InterPro" id="IPR013215">
    <property type="entry name" value="Cbl-indep_Met_Synth_N"/>
</dbReference>
<protein>
    <recommendedName>
        <fullName evidence="4">5-methyltetrahydropteroyltriglutamate--homocysteine S-methyltransferase</fullName>
        <ecNumber evidence="4">2.1.1.14</ecNumber>
    </recommendedName>
</protein>
<comment type="cofactor">
    <cofactor evidence="13">
        <name>Zn(2+)</name>
        <dbReference type="ChEBI" id="CHEBI:29105"/>
    </cofactor>
    <text evidence="13">Binds 2 Zn(2+) ions per subunit.</text>
</comment>
<dbReference type="InterPro" id="IPR002629">
    <property type="entry name" value="Met_Synth_C/arc"/>
</dbReference>
<feature type="binding site" evidence="12">
    <location>
        <position position="602"/>
    </location>
    <ligand>
        <name>5-methyltetrahydropteroyltri-L-glutamate</name>
        <dbReference type="ChEBI" id="CHEBI:58207"/>
    </ligand>
</feature>
<feature type="binding site" evidence="12">
    <location>
        <position position="640"/>
    </location>
    <ligand>
        <name>L-methionine</name>
        <dbReference type="ChEBI" id="CHEBI:57844"/>
    </ligand>
</feature>
<comment type="similarity">
    <text evidence="3">Belongs to the vitamin-B12 independent methionine synthase family.</text>
</comment>
<dbReference type="NCBIfam" id="TIGR01371">
    <property type="entry name" value="met_syn_B12ind"/>
    <property type="match status" value="1"/>
</dbReference>
<keyword evidence="10 13" id="KW-0862">Zinc</keyword>
<evidence type="ECO:0000256" key="12">
    <source>
        <dbReference type="PIRSR" id="PIRSR000382-1"/>
    </source>
</evidence>
<evidence type="ECO:0000313" key="17">
    <source>
        <dbReference type="EMBL" id="AMM32966.1"/>
    </source>
</evidence>
<dbReference type="OrthoDB" id="244285at2"/>
<keyword evidence="18" id="KW-1185">Reference proteome</keyword>
<feature type="binding site" evidence="12">
    <location>
        <position position="512"/>
    </location>
    <ligand>
        <name>L-methionine</name>
        <dbReference type="ChEBI" id="CHEBI:57844"/>
    </ligand>
</feature>
<dbReference type="InterPro" id="IPR038071">
    <property type="entry name" value="UROD/MetE-like_sf"/>
</dbReference>
<dbReference type="Pfam" id="PF08267">
    <property type="entry name" value="Meth_synt_1"/>
    <property type="match status" value="1"/>
</dbReference>
<feature type="binding site" evidence="13">
    <location>
        <position position="684"/>
    </location>
    <ligand>
        <name>Zn(2+)</name>
        <dbReference type="ChEBI" id="CHEBI:29105"/>
        <label>1</label>
        <note>catalytic</note>
    </ligand>
</feature>
<feature type="binding site" evidence="12">
    <location>
        <position position="131"/>
    </location>
    <ligand>
        <name>5-methyltetrahydropteroyltri-L-glutamate</name>
        <dbReference type="ChEBI" id="CHEBI:58207"/>
    </ligand>
</feature>
<feature type="active site" description="Proton donor" evidence="14">
    <location>
        <position position="735"/>
    </location>
</feature>
<evidence type="ECO:0000256" key="7">
    <source>
        <dbReference type="ARBA" id="ARBA00022679"/>
    </source>
</evidence>
<keyword evidence="5 17" id="KW-0489">Methyltransferase</keyword>
<dbReference type="SUPFAM" id="SSF51726">
    <property type="entry name" value="UROD/MetE-like"/>
    <property type="match status" value="2"/>
</dbReference>
<dbReference type="GO" id="GO:0008270">
    <property type="term" value="F:zinc ion binding"/>
    <property type="evidence" value="ECO:0007669"/>
    <property type="project" value="InterPro"/>
</dbReference>
<dbReference type="EMBL" id="CP014518">
    <property type="protein sequence ID" value="AMM32966.1"/>
    <property type="molecule type" value="Genomic_DNA"/>
</dbReference>
<sequence>MATQHTPAQFPSATVLGYPRIGRRRELKKAVEAYWSGASSLAELEASAEALQLATAARLTELGLTDEAAVPGTFSFYDQVLDTLVALGAVPARFGTLHDDAGRLGLDAYFTLARGNAEQQPLEMTKWFDTNYHYLVPEIGPETVFSLSSERIVEEFSLAKAHGTVTRPYLVGPVTLLALSKASDGAPAGFAPLSRLEDVLPVYAELLGKLAAAGAPWVQLDEPALVADLDLPGGTSAAELGAAVERAYAALTAPAVGAGRPAILLSTPYGGLGEQTAAVAATGAEAVALDLFKGQLPADLAQFAGKTVVAGLVDGHNIWRNDLAASAATLDALREAGARHGFAVAVATSTSTFHVPHDAEEETQLDPQLRSWLAFADQKVREVVTLAGHLAAPGSQDAALAESSRIIATRAEAPGVRRPEVRERTAALTAADFSRSEYGVRAQAQEAVLDLPPLPTTTIGSFPQTAEVRSARARLNKGAIDEAEYERLMKDEIARVIDLQEELGFDVLVHGEPERNDMVQYFAEHLDGFDVTVHGWVQSYGSRCTRPSILWGDVSRQAGASILWGDATSAAPITVPWAAYAQSLTEKPVKGMLTGPVTILAWSFVRDDQPLAETANQVALALRDEIADLEDAGIGIIQVDEPALRELLPLRAADRPAYLDWSVNAFRLATAGAADATQVHTHLCYSEFGVIIDAIDGLDADVTSIEAARSRMEVVTDLEAHGFGRGVGPGVYDIHSPRVPSQQEIEELLARAVEHVPARQLWVNPDCGLKTRGYEETEASLRNLVEAAKVARAALADVSSAV</sequence>
<feature type="binding site" evidence="12">
    <location>
        <position position="28"/>
    </location>
    <ligand>
        <name>5-methyltetrahydropteroyltri-L-glutamate</name>
        <dbReference type="ChEBI" id="CHEBI:58207"/>
    </ligand>
</feature>
<dbReference type="PATRIC" id="fig|37927.3.peg.2365"/>
<evidence type="ECO:0000256" key="5">
    <source>
        <dbReference type="ARBA" id="ARBA00022603"/>
    </source>
</evidence>
<evidence type="ECO:0000256" key="8">
    <source>
        <dbReference type="ARBA" id="ARBA00022723"/>
    </source>
</evidence>
<dbReference type="CDD" id="cd03312">
    <property type="entry name" value="CIMS_N_terminal_like"/>
    <property type="match status" value="1"/>
</dbReference>
<evidence type="ECO:0000256" key="13">
    <source>
        <dbReference type="PIRSR" id="PIRSR000382-2"/>
    </source>
</evidence>
<feature type="domain" description="Cobalamin-independent methionine synthase MetE C-terminal/archaeal" evidence="15">
    <location>
        <begin position="454"/>
        <end position="789"/>
    </location>
</feature>
<dbReference type="KEGG" id="satk:SA2016_2297"/>
<dbReference type="PANTHER" id="PTHR30519">
    <property type="entry name" value="5-METHYLTETRAHYDROPTEROYLTRIGLUTAMATE--HOMOCYSTEINE METHYLTRANSFERASE"/>
    <property type="match status" value="1"/>
</dbReference>
<dbReference type="CDD" id="cd03311">
    <property type="entry name" value="CIMS_C_terminal_like"/>
    <property type="match status" value="1"/>
</dbReference>
<accession>A0A127A1I7</accession>
<dbReference type="UniPathway" id="UPA00051">
    <property type="reaction ID" value="UER00082"/>
</dbReference>
<proteinExistence type="inferred from homology"/>
<feature type="binding site" evidence="12">
    <location>
        <begin position="459"/>
        <end position="461"/>
    </location>
    <ligand>
        <name>L-methionine</name>
        <dbReference type="ChEBI" id="CHEBI:57844"/>
    </ligand>
</feature>
<comment type="function">
    <text evidence="1">Catalyzes the transfer of a methyl group from 5-methyltetrahydrofolate to homocysteine resulting in methionine formation.</text>
</comment>
<evidence type="ECO:0000256" key="10">
    <source>
        <dbReference type="ARBA" id="ARBA00022833"/>
    </source>
</evidence>
<dbReference type="GO" id="GO:0032259">
    <property type="term" value="P:methylation"/>
    <property type="evidence" value="ECO:0007669"/>
    <property type="project" value="UniProtKB-KW"/>
</dbReference>
<dbReference type="STRING" id="37927.SA2016_2297"/>
<dbReference type="NCBIfam" id="NF003556">
    <property type="entry name" value="PRK05222.1"/>
    <property type="match status" value="1"/>
</dbReference>
<dbReference type="EC" id="2.1.1.14" evidence="4"/>
<gene>
    <name evidence="17" type="ORF">SA2016_2297</name>
</gene>
<keyword evidence="9" id="KW-0677">Repeat</keyword>
<dbReference type="GO" id="GO:0003871">
    <property type="term" value="F:5-methyltetrahydropteroyltriglutamate-homocysteine S-methyltransferase activity"/>
    <property type="evidence" value="ECO:0007669"/>
    <property type="project" value="UniProtKB-EC"/>
</dbReference>
<evidence type="ECO:0000313" key="18">
    <source>
        <dbReference type="Proteomes" id="UP000070134"/>
    </source>
</evidence>
<feature type="binding site" evidence="13">
    <location>
        <position position="682"/>
    </location>
    <ligand>
        <name>Zn(2+)</name>
        <dbReference type="ChEBI" id="CHEBI:29105"/>
        <label>1</label>
        <note>catalytic</note>
    </ligand>
</feature>
<evidence type="ECO:0000256" key="14">
    <source>
        <dbReference type="PIRSR" id="PIRSR000382-3"/>
    </source>
</evidence>
<evidence type="ECO:0000256" key="3">
    <source>
        <dbReference type="ARBA" id="ARBA00009553"/>
    </source>
</evidence>
<evidence type="ECO:0000256" key="2">
    <source>
        <dbReference type="ARBA" id="ARBA00004681"/>
    </source>
</evidence>
<dbReference type="GO" id="GO:0009086">
    <property type="term" value="P:methionine biosynthetic process"/>
    <property type="evidence" value="ECO:0007669"/>
    <property type="project" value="UniProtKB-KW"/>
</dbReference>
<dbReference type="AlphaFoldDB" id="A0A127A1I7"/>
<dbReference type="RefSeq" id="WP_066498119.1">
    <property type="nucleotide sequence ID" value="NZ_BJMO01000053.1"/>
</dbReference>
<organism evidence="17 18">
    <name type="scientific">Sinomonas atrocyanea</name>
    <dbReference type="NCBI Taxonomy" id="37927"/>
    <lineage>
        <taxon>Bacteria</taxon>
        <taxon>Bacillati</taxon>
        <taxon>Actinomycetota</taxon>
        <taxon>Actinomycetes</taxon>
        <taxon>Micrococcales</taxon>
        <taxon>Micrococcaceae</taxon>
        <taxon>Sinomonas</taxon>
    </lineage>
</organism>
<keyword evidence="6" id="KW-0028">Amino-acid biosynthesis</keyword>
<feature type="binding site" evidence="12">
    <location>
        <begin position="459"/>
        <end position="461"/>
    </location>
    <ligand>
        <name>L-homocysteine</name>
        <dbReference type="ChEBI" id="CHEBI:58199"/>
    </ligand>
</feature>
<evidence type="ECO:0000256" key="6">
    <source>
        <dbReference type="ARBA" id="ARBA00022605"/>
    </source>
</evidence>
<feature type="binding site" evidence="13">
    <location>
        <position position="706"/>
    </location>
    <ligand>
        <name>Zn(2+)</name>
        <dbReference type="ChEBI" id="CHEBI:29105"/>
        <label>1</label>
        <note>catalytic</note>
    </ligand>
</feature>
<dbReference type="Gene3D" id="3.20.20.210">
    <property type="match status" value="2"/>
</dbReference>
<dbReference type="InterPro" id="IPR006276">
    <property type="entry name" value="Cobalamin-indep_Met_synthase"/>
</dbReference>
<evidence type="ECO:0000259" key="16">
    <source>
        <dbReference type="Pfam" id="PF08267"/>
    </source>
</evidence>
<reference evidence="17 18" key="1">
    <citation type="submission" date="2016-02" db="EMBL/GenBank/DDBJ databases">
        <title>Complete genome of Sinomonas atrocyanea KCTC 3377.</title>
        <authorList>
            <person name="Kim K.M."/>
        </authorList>
    </citation>
    <scope>NUCLEOTIDE SEQUENCE [LARGE SCALE GENOMIC DNA]</scope>
    <source>
        <strain evidence="17 18">KCTC 3377</strain>
    </source>
</reference>
<evidence type="ECO:0000256" key="11">
    <source>
        <dbReference type="ARBA" id="ARBA00023167"/>
    </source>
</evidence>
<feature type="binding site" evidence="13">
    <location>
        <position position="767"/>
    </location>
    <ligand>
        <name>Zn(2+)</name>
        <dbReference type="ChEBI" id="CHEBI:29105"/>
        <label>1</label>
        <note>catalytic</note>
    </ligand>
</feature>
<keyword evidence="11" id="KW-0486">Methionine biosynthesis</keyword>
<feature type="binding site" evidence="12">
    <location>
        <begin position="543"/>
        <end position="544"/>
    </location>
    <ligand>
        <name>5-methyltetrahydropteroyltri-L-glutamate</name>
        <dbReference type="ChEBI" id="CHEBI:58207"/>
    </ligand>
</feature>
<dbReference type="PIRSF" id="PIRSF000382">
    <property type="entry name" value="MeTrfase_B12_ind"/>
    <property type="match status" value="1"/>
</dbReference>
<dbReference type="Pfam" id="PF01717">
    <property type="entry name" value="Meth_synt_2"/>
    <property type="match status" value="1"/>
</dbReference>
<evidence type="ECO:0000256" key="1">
    <source>
        <dbReference type="ARBA" id="ARBA00002777"/>
    </source>
</evidence>
<name>A0A127A1I7_9MICC</name>
<keyword evidence="8 13" id="KW-0479">Metal-binding</keyword>
<evidence type="ECO:0000256" key="9">
    <source>
        <dbReference type="ARBA" id="ARBA00022737"/>
    </source>
</evidence>
<dbReference type="Proteomes" id="UP000070134">
    <property type="component" value="Chromosome"/>
</dbReference>
<evidence type="ECO:0000259" key="15">
    <source>
        <dbReference type="Pfam" id="PF01717"/>
    </source>
</evidence>
<feature type="binding site" evidence="12">
    <location>
        <position position="640"/>
    </location>
    <ligand>
        <name>L-homocysteine</name>
        <dbReference type="ChEBI" id="CHEBI:58199"/>
    </ligand>
</feature>
<evidence type="ECO:0000256" key="4">
    <source>
        <dbReference type="ARBA" id="ARBA00012034"/>
    </source>
</evidence>
<feature type="domain" description="Cobalamin-independent methionine synthase MetE N-terminal" evidence="16">
    <location>
        <begin position="13"/>
        <end position="335"/>
    </location>
</feature>
<keyword evidence="7 17" id="KW-0808">Transferase</keyword>